<dbReference type="InterPro" id="IPR024072">
    <property type="entry name" value="DHFR-like_dom_sf"/>
</dbReference>
<reference evidence="2 3" key="1">
    <citation type="submission" date="2017-03" db="EMBL/GenBank/DDBJ databases">
        <title>Complete genome sequence of Blastomonas fulva degrading microcsystin LR.</title>
        <authorList>
            <person name="Lee H.-g."/>
            <person name="Jin L."/>
            <person name="oh H.-M."/>
        </authorList>
    </citation>
    <scope>NUCLEOTIDE SEQUENCE [LARGE SCALE GENOMIC DNA]</scope>
    <source>
        <strain evidence="2 3">T2</strain>
    </source>
</reference>
<dbReference type="Pfam" id="PF01872">
    <property type="entry name" value="RibD_C"/>
    <property type="match status" value="1"/>
</dbReference>
<organism evidence="2 3">
    <name type="scientific">Blastomonas fulva</name>
    <dbReference type="NCBI Taxonomy" id="1550728"/>
    <lineage>
        <taxon>Bacteria</taxon>
        <taxon>Pseudomonadati</taxon>
        <taxon>Pseudomonadota</taxon>
        <taxon>Alphaproteobacteria</taxon>
        <taxon>Sphingomonadales</taxon>
        <taxon>Sphingomonadaceae</taxon>
        <taxon>Blastomonas</taxon>
    </lineage>
</organism>
<proteinExistence type="predicted"/>
<dbReference type="Proteomes" id="UP000258016">
    <property type="component" value="Chromosome"/>
</dbReference>
<sequence length="180" mass="19409">MRKLASFLFISLDGVVEAPDTFVRPELYQDFSPLIAQSIAGQDLVLMGRKMYEEWFAFWPASDIQPFSGFINTVPKLVVSGTLTSTEWQGSSLLAGDVATEVASLKATDGGTIGVHGIALIESLIHARLMDELHFVLVPAMAGCGRRLVSTAAEAIQLDLISAQTTPTGLQHLVYTLRSG</sequence>
<protein>
    <recommendedName>
        <fullName evidence="1">Bacterial bifunctional deaminase-reductase C-terminal domain-containing protein</fullName>
    </recommendedName>
</protein>
<feature type="domain" description="Bacterial bifunctional deaminase-reductase C-terminal" evidence="1">
    <location>
        <begin position="3"/>
        <end position="170"/>
    </location>
</feature>
<gene>
    <name evidence="2" type="ORF">B5J99_07710</name>
</gene>
<name>A0ABN5B843_9SPHN</name>
<dbReference type="GeneID" id="303485453"/>
<dbReference type="SUPFAM" id="SSF53597">
    <property type="entry name" value="Dihydrofolate reductase-like"/>
    <property type="match status" value="1"/>
</dbReference>
<keyword evidence="3" id="KW-1185">Reference proteome</keyword>
<evidence type="ECO:0000259" key="1">
    <source>
        <dbReference type="Pfam" id="PF01872"/>
    </source>
</evidence>
<evidence type="ECO:0000313" key="2">
    <source>
        <dbReference type="EMBL" id="ASR51362.1"/>
    </source>
</evidence>
<accession>A0ABN5B843</accession>
<evidence type="ECO:0000313" key="3">
    <source>
        <dbReference type="Proteomes" id="UP000258016"/>
    </source>
</evidence>
<dbReference type="EMBL" id="CP020083">
    <property type="protein sequence ID" value="ASR51362.1"/>
    <property type="molecule type" value="Genomic_DNA"/>
</dbReference>
<dbReference type="Gene3D" id="3.40.430.10">
    <property type="entry name" value="Dihydrofolate Reductase, subunit A"/>
    <property type="match status" value="1"/>
</dbReference>
<dbReference type="RefSeq" id="WP_117352058.1">
    <property type="nucleotide sequence ID" value="NZ_CP020083.1"/>
</dbReference>
<dbReference type="InterPro" id="IPR002734">
    <property type="entry name" value="RibDG_C"/>
</dbReference>